<protein>
    <recommendedName>
        <fullName evidence="3">NADH-quinone oxidoreductase subunit C</fullName>
        <ecNumber evidence="3">7.1.1.-</ecNumber>
    </recommendedName>
    <alternativeName>
        <fullName evidence="3">NADH dehydrogenase I subunit C</fullName>
    </alternativeName>
    <alternativeName>
        <fullName evidence="3">NDH-1 subunit C</fullName>
    </alternativeName>
</protein>
<keyword evidence="3 4" id="KW-1278">Translocase</keyword>
<dbReference type="EMBL" id="JBHTIU010000091">
    <property type="protein sequence ID" value="MFD0871853.1"/>
    <property type="molecule type" value="Genomic_DNA"/>
</dbReference>
<comment type="subunit">
    <text evidence="3">NDH-1 is composed of 14 different subunits. Subunits NuoB, C, D, E, F, and G constitute the peripheral sector of the complex.</text>
</comment>
<dbReference type="NCBIfam" id="TIGR01961">
    <property type="entry name" value="NuoC_fam"/>
    <property type="match status" value="1"/>
</dbReference>
<comment type="caution">
    <text evidence="8">The sequence shown here is derived from an EMBL/GenBank/DDBJ whole genome shotgun (WGS) entry which is preliminary data.</text>
</comment>
<keyword evidence="3" id="KW-0472">Membrane</keyword>
<dbReference type="Proteomes" id="UP001597120">
    <property type="component" value="Unassembled WGS sequence"/>
</dbReference>
<dbReference type="PANTHER" id="PTHR10884">
    <property type="entry name" value="NADH DEHYDROGENASE UBIQUINONE IRON-SULFUR PROTEIN 3"/>
    <property type="match status" value="1"/>
</dbReference>
<dbReference type="PANTHER" id="PTHR10884:SF14">
    <property type="entry name" value="NADH DEHYDROGENASE [UBIQUINONE] IRON-SULFUR PROTEIN 3, MITOCHONDRIAL"/>
    <property type="match status" value="1"/>
</dbReference>
<comment type="catalytic activity">
    <reaction evidence="3 5">
        <text>a quinone + NADH + 5 H(+)(in) = a quinol + NAD(+) + 4 H(+)(out)</text>
        <dbReference type="Rhea" id="RHEA:57888"/>
        <dbReference type="ChEBI" id="CHEBI:15378"/>
        <dbReference type="ChEBI" id="CHEBI:24646"/>
        <dbReference type="ChEBI" id="CHEBI:57540"/>
        <dbReference type="ChEBI" id="CHEBI:57945"/>
        <dbReference type="ChEBI" id="CHEBI:132124"/>
    </reaction>
</comment>
<dbReference type="PROSITE" id="PS00542">
    <property type="entry name" value="COMPLEX1_30K"/>
    <property type="match status" value="1"/>
</dbReference>
<dbReference type="InterPro" id="IPR037232">
    <property type="entry name" value="NADH_quin_OxRdtase_su_C/D-like"/>
</dbReference>
<dbReference type="EC" id="7.1.1.-" evidence="3"/>
<feature type="region of interest" description="Disordered" evidence="6">
    <location>
        <begin position="1"/>
        <end position="146"/>
    </location>
</feature>
<dbReference type="InterPro" id="IPR001268">
    <property type="entry name" value="NADH_UbQ_OxRdtase_30kDa_su"/>
</dbReference>
<evidence type="ECO:0000256" key="5">
    <source>
        <dbReference type="RuleBase" id="RU003582"/>
    </source>
</evidence>
<keyword evidence="3" id="KW-1003">Cell membrane</keyword>
<evidence type="ECO:0000313" key="8">
    <source>
        <dbReference type="EMBL" id="MFD0871853.1"/>
    </source>
</evidence>
<dbReference type="InterPro" id="IPR010218">
    <property type="entry name" value="NADH_DH_suC"/>
</dbReference>
<dbReference type="Gene3D" id="3.30.460.80">
    <property type="entry name" value="NADH:ubiquinone oxidoreductase, 30kDa subunit"/>
    <property type="match status" value="1"/>
</dbReference>
<keyword evidence="3 4" id="KW-0520">NAD</keyword>
<evidence type="ECO:0000313" key="9">
    <source>
        <dbReference type="Proteomes" id="UP001597120"/>
    </source>
</evidence>
<dbReference type="Pfam" id="PF00329">
    <property type="entry name" value="Complex1_30kDa"/>
    <property type="match status" value="1"/>
</dbReference>
<evidence type="ECO:0000256" key="6">
    <source>
        <dbReference type="SAM" id="MobiDB-lite"/>
    </source>
</evidence>
<keyword evidence="3 5" id="KW-0874">Quinone</keyword>
<evidence type="ECO:0000259" key="7">
    <source>
        <dbReference type="Pfam" id="PF00329"/>
    </source>
</evidence>
<dbReference type="RefSeq" id="WP_379291049.1">
    <property type="nucleotide sequence ID" value="NZ_JBHTIU010000091.1"/>
</dbReference>
<evidence type="ECO:0000256" key="2">
    <source>
        <dbReference type="ARBA" id="ARBA00022448"/>
    </source>
</evidence>
<evidence type="ECO:0000256" key="1">
    <source>
        <dbReference type="ARBA" id="ARBA00007569"/>
    </source>
</evidence>
<proteinExistence type="inferred from homology"/>
<evidence type="ECO:0000256" key="4">
    <source>
        <dbReference type="RuleBase" id="RU003456"/>
    </source>
</evidence>
<feature type="domain" description="NADH:ubiquinone oxidoreductase 30kDa subunit" evidence="7">
    <location>
        <begin position="182"/>
        <end position="296"/>
    </location>
</feature>
<dbReference type="InterPro" id="IPR020396">
    <property type="entry name" value="NADH_UbQ_OxRdtase_CS"/>
</dbReference>
<dbReference type="SUPFAM" id="SSF143243">
    <property type="entry name" value="Nqo5-like"/>
    <property type="match status" value="1"/>
</dbReference>
<sequence>MSEDKKEQGKREDIPSEEPRQQDHSKNSGEVSSGDSEAVKAKAETSPPPESEQDKIMKPLAGENAASPPPRAARSTRNQAESPKPEASEQKTASEPSDSAPKEGKVQAAEDREAKLKRAAEARAARAEAKAKKEEAEVPKEPSPMQPLLDKSVQWIRDKVSHEAVEDAFINELDGHRPYIFIKSDYWAETAKFVRDHEHFQLNYLRNVAGIDQETHMEVAYHLISLNTKQEFLFKVKTDREQPAVPSVTSVWQGANWQEREIYDLLGIDFPGHPDLRRIMMPDDWVGHPLRKDYEPIDPEV</sequence>
<dbReference type="GO" id="GO:0050136">
    <property type="term" value="F:NADH dehydrogenase (quinone) (non-electrogenic) activity"/>
    <property type="evidence" value="ECO:0007669"/>
    <property type="project" value="UniProtKB-EC"/>
</dbReference>
<comment type="subcellular location">
    <subcellularLocation>
        <location evidence="3">Cell membrane</location>
        <topology evidence="3">Peripheral membrane protein</topology>
        <orientation evidence="3">Cytoplasmic side</orientation>
    </subcellularLocation>
</comment>
<gene>
    <name evidence="3" type="primary">nuoC</name>
    <name evidence="8" type="ORF">ACFQ03_22250</name>
</gene>
<name>A0ABW3DEE6_9BACL</name>
<organism evidence="8 9">
    <name type="scientific">Paenibacillus residui</name>
    <dbReference type="NCBI Taxonomy" id="629724"/>
    <lineage>
        <taxon>Bacteria</taxon>
        <taxon>Bacillati</taxon>
        <taxon>Bacillota</taxon>
        <taxon>Bacilli</taxon>
        <taxon>Bacillales</taxon>
        <taxon>Paenibacillaceae</taxon>
        <taxon>Paenibacillus</taxon>
    </lineage>
</organism>
<keyword evidence="9" id="KW-1185">Reference proteome</keyword>
<evidence type="ECO:0000256" key="3">
    <source>
        <dbReference type="HAMAP-Rule" id="MF_01357"/>
    </source>
</evidence>
<dbReference type="HAMAP" id="MF_01357">
    <property type="entry name" value="NDH1_NuoC"/>
    <property type="match status" value="1"/>
</dbReference>
<keyword evidence="8" id="KW-0560">Oxidoreductase</keyword>
<feature type="compositionally biased region" description="Basic and acidic residues" evidence="6">
    <location>
        <begin position="100"/>
        <end position="140"/>
    </location>
</feature>
<comment type="similarity">
    <text evidence="1 3 4">Belongs to the complex I 30 kDa subunit family.</text>
</comment>
<comment type="function">
    <text evidence="3">NDH-1 shuttles electrons from NADH, via FMN and iron-sulfur (Fe-S) centers, to quinones in the respiratory chain. The immediate electron acceptor for the enzyme in this species is believed to be a menaquinone. Couples the redox reaction to proton translocation (for every two electrons transferred, four hydrogen ions are translocated across the cytoplasmic membrane), and thus conserves the redox energy in a proton gradient.</text>
</comment>
<feature type="compositionally biased region" description="Basic and acidic residues" evidence="6">
    <location>
        <begin position="1"/>
        <end position="27"/>
    </location>
</feature>
<accession>A0ABW3DEE6</accession>
<keyword evidence="2 3" id="KW-0813">Transport</keyword>
<reference evidence="9" key="1">
    <citation type="journal article" date="2019" name="Int. J. Syst. Evol. Microbiol.">
        <title>The Global Catalogue of Microorganisms (GCM) 10K type strain sequencing project: providing services to taxonomists for standard genome sequencing and annotation.</title>
        <authorList>
            <consortium name="The Broad Institute Genomics Platform"/>
            <consortium name="The Broad Institute Genome Sequencing Center for Infectious Disease"/>
            <person name="Wu L."/>
            <person name="Ma J."/>
        </authorList>
    </citation>
    <scope>NUCLEOTIDE SEQUENCE [LARGE SCALE GENOMIC DNA]</scope>
    <source>
        <strain evidence="9">CCUG 57263</strain>
    </source>
</reference>